<dbReference type="AlphaFoldDB" id="A0A2L2SQJ0"/>
<dbReference type="RefSeq" id="XP_025582733.1">
    <property type="nucleotide sequence ID" value="XM_025728359.1"/>
</dbReference>
<evidence type="ECO:0000313" key="1">
    <source>
        <dbReference type="EMBL" id="CEI40344.1"/>
    </source>
</evidence>
<proteinExistence type="predicted"/>
<dbReference type="OrthoDB" id="5085155at2759"/>
<sequence length="151" mass="17788">MPLSIKSMFSLKKDMAPKSEEEEPIVKSYTMNDYKKENEDLKCEIKILQEQLTRRFQNARDVEHDVLEHRVLLNKTLRVLQSLDQQLGAIYDRKGIEKAIVKAANEPKLIYYKAEAFKKVKNAEYEIIGTQEIVKICIDRLKGHRKKFVKY</sequence>
<name>A0A2L2SQJ0_9HYPO</name>
<dbReference type="GeneID" id="37264665"/>
<dbReference type="Proteomes" id="UP000245910">
    <property type="component" value="Chromosome IIII"/>
</dbReference>
<dbReference type="KEGG" id="fvn:FVRRES_13035"/>
<accession>A0A2L2SQJ0</accession>
<keyword evidence="2" id="KW-1185">Reference proteome</keyword>
<reference evidence="2" key="1">
    <citation type="submission" date="2014-10" db="EMBL/GenBank/DDBJ databases">
        <authorList>
            <person name="King R."/>
        </authorList>
    </citation>
    <scope>NUCLEOTIDE SEQUENCE [LARGE SCALE GENOMIC DNA]</scope>
    <source>
        <strain evidence="2">A3/5</strain>
    </source>
</reference>
<evidence type="ECO:0000313" key="2">
    <source>
        <dbReference type="Proteomes" id="UP000245910"/>
    </source>
</evidence>
<protein>
    <submittedName>
        <fullName evidence="1">Uncharacterized protein</fullName>
    </submittedName>
</protein>
<organism evidence="1 2">
    <name type="scientific">Fusarium venenatum</name>
    <dbReference type="NCBI Taxonomy" id="56646"/>
    <lineage>
        <taxon>Eukaryota</taxon>
        <taxon>Fungi</taxon>
        <taxon>Dikarya</taxon>
        <taxon>Ascomycota</taxon>
        <taxon>Pezizomycotina</taxon>
        <taxon>Sordariomycetes</taxon>
        <taxon>Hypocreomycetidae</taxon>
        <taxon>Hypocreales</taxon>
        <taxon>Nectriaceae</taxon>
        <taxon>Fusarium</taxon>
    </lineage>
</organism>
<dbReference type="EMBL" id="LN649232">
    <property type="protein sequence ID" value="CEI40344.1"/>
    <property type="molecule type" value="Genomic_DNA"/>
</dbReference>